<dbReference type="RefSeq" id="WP_039349601.1">
    <property type="nucleotide sequence ID" value="NZ_FOLA01000002.1"/>
</dbReference>
<dbReference type="InterPro" id="IPR027791">
    <property type="entry name" value="Galactosyl_T_C"/>
</dbReference>
<dbReference type="GO" id="GO:0016740">
    <property type="term" value="F:transferase activity"/>
    <property type="evidence" value="ECO:0007669"/>
    <property type="project" value="UniProtKB-KW"/>
</dbReference>
<dbReference type="InterPro" id="IPR050834">
    <property type="entry name" value="Glycosyltransf_2"/>
</dbReference>
<accession>A0A0C1CZR8</accession>
<reference evidence="4 5" key="1">
    <citation type="submission" date="2014-10" db="EMBL/GenBank/DDBJ databases">
        <title>Kaistella jeonii genome.</title>
        <authorList>
            <person name="Clayton J.T."/>
            <person name="Newman J.D."/>
        </authorList>
    </citation>
    <scope>NUCLEOTIDE SEQUENCE [LARGE SCALE GENOMIC DNA]</scope>
    <source>
        <strain evidence="4 5">DSM 17048</strain>
    </source>
</reference>
<evidence type="ECO:0000256" key="1">
    <source>
        <dbReference type="ARBA" id="ARBA00022679"/>
    </source>
</evidence>
<dbReference type="EMBL" id="JSYL01000002">
    <property type="protein sequence ID" value="KIA89926.1"/>
    <property type="molecule type" value="Genomic_DNA"/>
</dbReference>
<organism evidence="4 5">
    <name type="scientific">Kaistella jeonii</name>
    <dbReference type="NCBI Taxonomy" id="266749"/>
    <lineage>
        <taxon>Bacteria</taxon>
        <taxon>Pseudomonadati</taxon>
        <taxon>Bacteroidota</taxon>
        <taxon>Flavobacteriia</taxon>
        <taxon>Flavobacteriales</taxon>
        <taxon>Weeksellaceae</taxon>
        <taxon>Chryseobacterium group</taxon>
        <taxon>Kaistella</taxon>
    </lineage>
</organism>
<dbReference type="Proteomes" id="UP000031473">
    <property type="component" value="Unassembled WGS sequence"/>
</dbReference>
<evidence type="ECO:0000313" key="5">
    <source>
        <dbReference type="Proteomes" id="UP000031473"/>
    </source>
</evidence>
<dbReference type="Pfam" id="PF00535">
    <property type="entry name" value="Glycos_transf_2"/>
    <property type="match status" value="1"/>
</dbReference>
<dbReference type="STRING" id="266749.SAMN05421876_102341"/>
<evidence type="ECO:0000313" key="4">
    <source>
        <dbReference type="EMBL" id="KIA89926.1"/>
    </source>
</evidence>
<evidence type="ECO:0000259" key="3">
    <source>
        <dbReference type="Pfam" id="PF02709"/>
    </source>
</evidence>
<dbReference type="InterPro" id="IPR029044">
    <property type="entry name" value="Nucleotide-diphossugar_trans"/>
</dbReference>
<comment type="caution">
    <text evidence="4">The sequence shown here is derived from an EMBL/GenBank/DDBJ whole genome shotgun (WGS) entry which is preliminary data.</text>
</comment>
<dbReference type="InterPro" id="IPR001173">
    <property type="entry name" value="Glyco_trans_2-like"/>
</dbReference>
<dbReference type="PANTHER" id="PTHR43685">
    <property type="entry name" value="GLYCOSYLTRANSFERASE"/>
    <property type="match status" value="1"/>
</dbReference>
<dbReference type="OrthoDB" id="396512at2"/>
<feature type="domain" description="Glycosyltransferase 2-like" evidence="2">
    <location>
        <begin position="3"/>
        <end position="113"/>
    </location>
</feature>
<keyword evidence="5" id="KW-1185">Reference proteome</keyword>
<protein>
    <submittedName>
        <fullName evidence="4">Uncharacterized protein</fullName>
    </submittedName>
</protein>
<dbReference type="SUPFAM" id="SSF53448">
    <property type="entry name" value="Nucleotide-diphospho-sugar transferases"/>
    <property type="match status" value="1"/>
</dbReference>
<gene>
    <name evidence="4" type="ORF">OA86_04780</name>
</gene>
<sequence length="310" mass="36175">MISIVTAYYNRKQLFIKTLNSIKQQNSSSLLEVIAVDDGSEESERLEDLVEEFPFLKVIRLEKNKKWYCNSCIPFNIGFKAAKGEQIILQNPECIHYTNILEYTKNNLKSNEFLSFACYSLDKPHSDNIDNLLNTETLKKAMERNPHFTMDGEMGWYNHSQYRPVFYHFCAAITKEDLYDLGGFDERYALGIGGDDIELIYRIKLKGMTSKIVDSQIVLHQNHYRQLDGKTHDEIHKQKKIDYARNFDLFEHVTKTNAFWRVNYLGGLIKNSKTNYAFQRMSALTLNISKKKYSAIIGYQILKTLSKLRI</sequence>
<feature type="domain" description="Galactosyltransferase C-terminal" evidence="3">
    <location>
        <begin position="172"/>
        <end position="217"/>
    </location>
</feature>
<dbReference type="Pfam" id="PF02709">
    <property type="entry name" value="Glyco_transf_7C"/>
    <property type="match status" value="1"/>
</dbReference>
<proteinExistence type="predicted"/>
<dbReference type="AlphaFoldDB" id="A0A0C1CZR8"/>
<evidence type="ECO:0000259" key="2">
    <source>
        <dbReference type="Pfam" id="PF00535"/>
    </source>
</evidence>
<dbReference type="Gene3D" id="3.90.550.10">
    <property type="entry name" value="Spore Coat Polysaccharide Biosynthesis Protein SpsA, Chain A"/>
    <property type="match status" value="1"/>
</dbReference>
<keyword evidence="1" id="KW-0808">Transferase</keyword>
<dbReference type="PANTHER" id="PTHR43685:SF3">
    <property type="entry name" value="SLR2126 PROTEIN"/>
    <property type="match status" value="1"/>
</dbReference>
<name>A0A0C1CZR8_9FLAO</name>